<dbReference type="Pfam" id="PF02624">
    <property type="entry name" value="YcaO"/>
    <property type="match status" value="1"/>
</dbReference>
<dbReference type="InterPro" id="IPR003776">
    <property type="entry name" value="YcaO-like_dom"/>
</dbReference>
<evidence type="ECO:0000313" key="3">
    <source>
        <dbReference type="Proteomes" id="UP000053244"/>
    </source>
</evidence>
<protein>
    <recommendedName>
        <fullName evidence="1">YcaO domain-containing protein</fullName>
    </recommendedName>
</protein>
<dbReference type="Gene3D" id="3.30.1330.230">
    <property type="match status" value="1"/>
</dbReference>
<proteinExistence type="predicted"/>
<gene>
    <name evidence="2" type="ORF">ADL15_27215</name>
</gene>
<dbReference type="OrthoDB" id="2379922at2"/>
<keyword evidence="3" id="KW-1185">Reference proteome</keyword>
<dbReference type="PANTHER" id="PTHR37809:SF1">
    <property type="entry name" value="RIBOSOMAL PROTEIN S12 METHYLTHIOTRANSFERASE ACCESSORY FACTOR YCAO"/>
    <property type="match status" value="1"/>
</dbReference>
<dbReference type="NCBIfam" id="TIGR03604">
    <property type="entry name" value="TOMM_cyclo_SagD"/>
    <property type="match status" value="1"/>
</dbReference>
<dbReference type="AlphaFoldDB" id="A0A101JMG6"/>
<organism evidence="2 3">
    <name type="scientific">Actinoplanes awajinensis subsp. mycoplanecinus</name>
    <dbReference type="NCBI Taxonomy" id="135947"/>
    <lineage>
        <taxon>Bacteria</taxon>
        <taxon>Bacillati</taxon>
        <taxon>Actinomycetota</taxon>
        <taxon>Actinomycetes</taxon>
        <taxon>Micromonosporales</taxon>
        <taxon>Micromonosporaceae</taxon>
        <taxon>Actinoplanes</taxon>
    </lineage>
</organism>
<dbReference type="InterPro" id="IPR027624">
    <property type="entry name" value="TOMM_cyclo_SagD"/>
</dbReference>
<sequence>MSAVVAEQALNGAEAARRDASAPRLRDLVSPLGGLVNNVYQLPVESSDPPLAVFSADLGDVSTVLPNLCGPDCLGTLDGTGTGVDPERSAIVGIAEGLERYANCVYDDRQLRWATADELAAEGAAALDLDSLPRCSPAELEDPHSPLVLPERTARMRWIRGLDLATGTPSWVPASLVFMHFSAHDGERITNPISTGAATHPDPAVAVRGALCEVIERDAISLTWLHELPLPRIELDTVGPELQRYLDLCAGRDVEIQLYDATTDLGIPTVYGVSIARNHPTCRTVVSCATSLDPQTAAAKAICETVSVRIALRGAQAPSEDVRTFTGVSDGAAYMAVPERAAAFDFLLSSPARRRLSKMPVLSTGDSTADLRLVLDRLAERDLAAYLIDLSTDEAIRAGMTVVRAVVPGLQPLCFNYRARYLGSPRLYRAPVAMGYPSRTEASLNAWPQPFA</sequence>
<dbReference type="Gene3D" id="3.30.160.660">
    <property type="match status" value="1"/>
</dbReference>
<dbReference type="PROSITE" id="PS51664">
    <property type="entry name" value="YCAO"/>
    <property type="match status" value="1"/>
</dbReference>
<feature type="domain" description="YcaO" evidence="1">
    <location>
        <begin position="81"/>
        <end position="452"/>
    </location>
</feature>
<dbReference type="RefSeq" id="WP_083971795.1">
    <property type="nucleotide sequence ID" value="NZ_LLZH01000277.1"/>
</dbReference>
<evidence type="ECO:0000313" key="2">
    <source>
        <dbReference type="EMBL" id="KUL29608.1"/>
    </source>
</evidence>
<dbReference type="Gene3D" id="3.30.40.250">
    <property type="match status" value="1"/>
</dbReference>
<name>A0A101JMG6_9ACTN</name>
<comment type="caution">
    <text evidence="2">The sequence shown here is derived from an EMBL/GenBank/DDBJ whole genome shotgun (WGS) entry which is preliminary data.</text>
</comment>
<reference evidence="2 3" key="1">
    <citation type="submission" date="2015-10" db="EMBL/GenBank/DDBJ databases">
        <authorList>
            <person name="Gilbert D.G."/>
        </authorList>
    </citation>
    <scope>NUCLEOTIDE SEQUENCE [LARGE SCALE GENOMIC DNA]</scope>
    <source>
        <strain evidence="2 3">NRRL B-16712</strain>
    </source>
</reference>
<dbReference type="EMBL" id="LLZH01000277">
    <property type="protein sequence ID" value="KUL29608.1"/>
    <property type="molecule type" value="Genomic_DNA"/>
</dbReference>
<evidence type="ECO:0000259" key="1">
    <source>
        <dbReference type="PROSITE" id="PS51664"/>
    </source>
</evidence>
<accession>A0A101JMG6</accession>
<dbReference type="PANTHER" id="PTHR37809">
    <property type="entry name" value="RIBOSOMAL PROTEIN S12 METHYLTHIOTRANSFERASE ACCESSORY FACTOR YCAO"/>
    <property type="match status" value="1"/>
</dbReference>
<dbReference type="Proteomes" id="UP000053244">
    <property type="component" value="Unassembled WGS sequence"/>
</dbReference>